<dbReference type="SMART" id="SM00093">
    <property type="entry name" value="SERPIN"/>
    <property type="match status" value="1"/>
</dbReference>
<sequence>MRGLLPYLSFTALALTAGVTSIHCGSSSDSDGSNGDVARSELPRNLEPQANARDIESAAQGNAAFAFELYRKLSSKNPNESLFFSPHSISAALAMTYAGARGSTAEAFERVLHIATPAKFHDAMNALDLALATRGRDAKGADGKLFRLRATNSIWGNRTTTFRQPFLDVLARDYGAGIRLTDFISATEESRRIINQWTNDETEGRINELLPEGVIKQETRLVLVNAIYFNAAWNTPFPASATSQEAFVRADGSSTRVDTMKQRTDFPYFEEDGYQAVELPYGGKDTSMVVVLPKEGTWATFELKFDAAAYRKITSNLSIATVDLSLPKFEIQGASTKLKEELSGMGLDIAFNEGAADFSGMTDRDPLVMSEVVHKAFVKVDEKGTEAAAATAVVMVDASAPPPPTNVKTFKANRPFFFFVRDVPTGALLFAGRVVDPSH</sequence>
<reference evidence="3 4" key="1">
    <citation type="submission" date="2021-12" db="EMBL/GenBank/DDBJ databases">
        <title>Discovery of the Pendulisporaceae a myxobacterial family with distinct sporulation behavior and unique specialized metabolism.</title>
        <authorList>
            <person name="Garcia R."/>
            <person name="Popoff A."/>
            <person name="Bader C.D."/>
            <person name="Loehr J."/>
            <person name="Walesch S."/>
            <person name="Walt C."/>
            <person name="Boldt J."/>
            <person name="Bunk B."/>
            <person name="Haeckl F.J.F.P.J."/>
            <person name="Gunesch A.P."/>
            <person name="Birkelbach J."/>
            <person name="Nuebel U."/>
            <person name="Pietschmann T."/>
            <person name="Bach T."/>
            <person name="Mueller R."/>
        </authorList>
    </citation>
    <scope>NUCLEOTIDE SEQUENCE [LARGE SCALE GENOMIC DNA]</scope>
    <source>
        <strain evidence="3 4">MSr12523</strain>
    </source>
</reference>
<evidence type="ECO:0000313" key="3">
    <source>
        <dbReference type="EMBL" id="WXA98223.1"/>
    </source>
</evidence>
<protein>
    <submittedName>
        <fullName evidence="3">Serpin family protein</fullName>
    </submittedName>
</protein>
<comment type="similarity">
    <text evidence="1">Belongs to the serpin family.</text>
</comment>
<dbReference type="CDD" id="cd19590">
    <property type="entry name" value="serpin_thermopin-like"/>
    <property type="match status" value="1"/>
</dbReference>
<dbReference type="RefSeq" id="WP_394848835.1">
    <property type="nucleotide sequence ID" value="NZ_CP089982.1"/>
</dbReference>
<dbReference type="InterPro" id="IPR042178">
    <property type="entry name" value="Serpin_sf_1"/>
</dbReference>
<dbReference type="Gene3D" id="3.30.497.10">
    <property type="entry name" value="Antithrombin, subunit I, domain 2"/>
    <property type="match status" value="1"/>
</dbReference>
<name>A0ABZ2KHS2_9BACT</name>
<keyword evidence="4" id="KW-1185">Reference proteome</keyword>
<dbReference type="InterPro" id="IPR042185">
    <property type="entry name" value="Serpin_sf_2"/>
</dbReference>
<dbReference type="PANTHER" id="PTHR11461:SF211">
    <property type="entry name" value="GH10112P-RELATED"/>
    <property type="match status" value="1"/>
</dbReference>
<dbReference type="InterPro" id="IPR023796">
    <property type="entry name" value="Serpin_dom"/>
</dbReference>
<dbReference type="InterPro" id="IPR036186">
    <property type="entry name" value="Serpin_sf"/>
</dbReference>
<proteinExistence type="inferred from homology"/>
<dbReference type="Gene3D" id="2.30.39.10">
    <property type="entry name" value="Alpha-1-antitrypsin, domain 1"/>
    <property type="match status" value="1"/>
</dbReference>
<evidence type="ECO:0000256" key="1">
    <source>
        <dbReference type="RuleBase" id="RU000411"/>
    </source>
</evidence>
<dbReference type="PANTHER" id="PTHR11461">
    <property type="entry name" value="SERINE PROTEASE INHIBITOR, SERPIN"/>
    <property type="match status" value="1"/>
</dbReference>
<dbReference type="EMBL" id="CP089982">
    <property type="protein sequence ID" value="WXA98223.1"/>
    <property type="molecule type" value="Genomic_DNA"/>
</dbReference>
<dbReference type="Pfam" id="PF00079">
    <property type="entry name" value="Serpin"/>
    <property type="match status" value="1"/>
</dbReference>
<dbReference type="SUPFAM" id="SSF56574">
    <property type="entry name" value="Serpins"/>
    <property type="match status" value="1"/>
</dbReference>
<organism evidence="3 4">
    <name type="scientific">Pendulispora brunnea</name>
    <dbReference type="NCBI Taxonomy" id="2905690"/>
    <lineage>
        <taxon>Bacteria</taxon>
        <taxon>Pseudomonadati</taxon>
        <taxon>Myxococcota</taxon>
        <taxon>Myxococcia</taxon>
        <taxon>Myxococcales</taxon>
        <taxon>Sorangiineae</taxon>
        <taxon>Pendulisporaceae</taxon>
        <taxon>Pendulispora</taxon>
    </lineage>
</organism>
<dbReference type="InterPro" id="IPR023795">
    <property type="entry name" value="Serpin_CS"/>
</dbReference>
<dbReference type="Proteomes" id="UP001379533">
    <property type="component" value="Chromosome"/>
</dbReference>
<gene>
    <name evidence="3" type="ORF">LZC95_15440</name>
</gene>
<dbReference type="InterPro" id="IPR000215">
    <property type="entry name" value="Serpin_fam"/>
</dbReference>
<feature type="domain" description="Serpin" evidence="2">
    <location>
        <begin position="67"/>
        <end position="437"/>
    </location>
</feature>
<accession>A0ABZ2KHS2</accession>
<evidence type="ECO:0000313" key="4">
    <source>
        <dbReference type="Proteomes" id="UP001379533"/>
    </source>
</evidence>
<evidence type="ECO:0000259" key="2">
    <source>
        <dbReference type="SMART" id="SM00093"/>
    </source>
</evidence>
<dbReference type="PROSITE" id="PS00284">
    <property type="entry name" value="SERPIN"/>
    <property type="match status" value="1"/>
</dbReference>